<sequence>MPMELDQTLGSKVERMDRWLVNARRKLNASDIALLIELIYSFDIDSLPPCPGQGTAREVIERYLAECECGLAGSPISGPRLRRTLNETFGVNLDALSALEGSRISLFSKNQWMLRQETDLFIVHTGAGDIDVRIYPTSYFWMSYPSDALPEDYMHAMLLLGYDYDENSSSHSYCSPSGEAVPDSFKGRTIQTLRQMISRSFSIR</sequence>
<name>A0A841SZA2_9BACL</name>
<dbReference type="AlphaFoldDB" id="A0A841SZA2"/>
<protein>
    <submittedName>
        <fullName evidence="1">Uncharacterized protein</fullName>
    </submittedName>
</protein>
<proteinExistence type="predicted"/>
<keyword evidence="2" id="KW-1185">Reference proteome</keyword>
<dbReference type="Proteomes" id="UP000535838">
    <property type="component" value="Unassembled WGS sequence"/>
</dbReference>
<gene>
    <name evidence="1" type="ORF">H7B67_08320</name>
</gene>
<dbReference type="EMBL" id="JACJVQ010000006">
    <property type="protein sequence ID" value="MBB6634111.1"/>
    <property type="molecule type" value="Genomic_DNA"/>
</dbReference>
<comment type="caution">
    <text evidence="1">The sequence shown here is derived from an EMBL/GenBank/DDBJ whole genome shotgun (WGS) entry which is preliminary data.</text>
</comment>
<evidence type="ECO:0000313" key="1">
    <source>
        <dbReference type="EMBL" id="MBB6634111.1"/>
    </source>
</evidence>
<accession>A0A841SZA2</accession>
<organism evidence="1 2">
    <name type="scientific">Cohnella thailandensis</name>
    <dbReference type="NCBI Taxonomy" id="557557"/>
    <lineage>
        <taxon>Bacteria</taxon>
        <taxon>Bacillati</taxon>
        <taxon>Bacillota</taxon>
        <taxon>Bacilli</taxon>
        <taxon>Bacillales</taxon>
        <taxon>Paenibacillaceae</taxon>
        <taxon>Cohnella</taxon>
    </lineage>
</organism>
<dbReference type="RefSeq" id="WP_185119345.1">
    <property type="nucleotide sequence ID" value="NZ_JACJVQ010000006.1"/>
</dbReference>
<reference evidence="1 2" key="1">
    <citation type="submission" date="2020-08" db="EMBL/GenBank/DDBJ databases">
        <title>Cohnella phylogeny.</title>
        <authorList>
            <person name="Dunlap C."/>
        </authorList>
    </citation>
    <scope>NUCLEOTIDE SEQUENCE [LARGE SCALE GENOMIC DNA]</scope>
    <source>
        <strain evidence="1 2">DSM 25241</strain>
    </source>
</reference>
<evidence type="ECO:0000313" key="2">
    <source>
        <dbReference type="Proteomes" id="UP000535838"/>
    </source>
</evidence>